<evidence type="ECO:0000259" key="10">
    <source>
        <dbReference type="Pfam" id="PF21694"/>
    </source>
</evidence>
<dbReference type="Pfam" id="PF21694">
    <property type="entry name" value="DNA_pol3_delta_C"/>
    <property type="match status" value="1"/>
</dbReference>
<evidence type="ECO:0000256" key="1">
    <source>
        <dbReference type="ARBA" id="ARBA00012417"/>
    </source>
</evidence>
<dbReference type="InterPro" id="IPR008921">
    <property type="entry name" value="DNA_pol3_clamp-load_cplx_C"/>
</dbReference>
<comment type="catalytic activity">
    <reaction evidence="8">
        <text>DNA(n) + a 2'-deoxyribonucleoside 5'-triphosphate = DNA(n+1) + diphosphate</text>
        <dbReference type="Rhea" id="RHEA:22508"/>
        <dbReference type="Rhea" id="RHEA-COMP:17339"/>
        <dbReference type="Rhea" id="RHEA-COMP:17340"/>
        <dbReference type="ChEBI" id="CHEBI:33019"/>
        <dbReference type="ChEBI" id="CHEBI:61560"/>
        <dbReference type="ChEBI" id="CHEBI:173112"/>
        <dbReference type="EC" id="2.7.7.7"/>
    </reaction>
</comment>
<evidence type="ECO:0000256" key="8">
    <source>
        <dbReference type="ARBA" id="ARBA00049244"/>
    </source>
</evidence>
<evidence type="ECO:0000256" key="7">
    <source>
        <dbReference type="ARBA" id="ARBA00034754"/>
    </source>
</evidence>
<dbReference type="GO" id="GO:0003887">
    <property type="term" value="F:DNA-directed DNA polymerase activity"/>
    <property type="evidence" value="ECO:0007669"/>
    <property type="project" value="UniProtKB-KW"/>
</dbReference>
<dbReference type="EMBL" id="QENZ01000004">
    <property type="protein sequence ID" value="PVX50779.1"/>
    <property type="molecule type" value="Genomic_DNA"/>
</dbReference>
<dbReference type="EC" id="2.7.7.7" evidence="1"/>
<keyword evidence="12" id="KW-1185">Reference proteome</keyword>
<evidence type="ECO:0000256" key="6">
    <source>
        <dbReference type="ARBA" id="ARBA00022932"/>
    </source>
</evidence>
<feature type="domain" description="DNA polymerase III delta N-terminal" evidence="9">
    <location>
        <begin position="19"/>
        <end position="133"/>
    </location>
</feature>
<dbReference type="InterPro" id="IPR048466">
    <property type="entry name" value="DNA_pol3_delta-like_C"/>
</dbReference>
<organism evidence="11 12">
    <name type="scientific">Balneicella halophila</name>
    <dbReference type="NCBI Taxonomy" id="1537566"/>
    <lineage>
        <taxon>Bacteria</taxon>
        <taxon>Pseudomonadati</taxon>
        <taxon>Bacteroidota</taxon>
        <taxon>Bacteroidia</taxon>
        <taxon>Bacteroidales</taxon>
        <taxon>Balneicellaceae</taxon>
        <taxon>Balneicella</taxon>
    </lineage>
</organism>
<dbReference type="AlphaFoldDB" id="A0A7L4UR49"/>
<dbReference type="OrthoDB" id="1172326at2"/>
<accession>A0A7L4UR49</accession>
<feature type="domain" description="DNA polymerase III delta subunit-like C-terminal" evidence="10">
    <location>
        <begin position="209"/>
        <end position="313"/>
    </location>
</feature>
<dbReference type="NCBIfam" id="TIGR01128">
    <property type="entry name" value="holA"/>
    <property type="match status" value="1"/>
</dbReference>
<keyword evidence="6" id="KW-0239">DNA-directed DNA polymerase</keyword>
<dbReference type="GO" id="GO:0006261">
    <property type="term" value="P:DNA-templated DNA replication"/>
    <property type="evidence" value="ECO:0007669"/>
    <property type="project" value="TreeGrafter"/>
</dbReference>
<comment type="caution">
    <text evidence="11">The sequence shown here is derived from an EMBL/GenBank/DDBJ whole genome shotgun (WGS) entry which is preliminary data.</text>
</comment>
<keyword evidence="3" id="KW-0808">Transferase</keyword>
<evidence type="ECO:0000256" key="2">
    <source>
        <dbReference type="ARBA" id="ARBA00017703"/>
    </source>
</evidence>
<protein>
    <recommendedName>
        <fullName evidence="2">DNA polymerase III subunit delta</fullName>
        <ecNumber evidence="1">2.7.7.7</ecNumber>
    </recommendedName>
</protein>
<dbReference type="Gene3D" id="1.10.8.60">
    <property type="match status" value="1"/>
</dbReference>
<dbReference type="Pfam" id="PF06144">
    <property type="entry name" value="DNA_pol3_delta"/>
    <property type="match status" value="1"/>
</dbReference>
<proteinExistence type="inferred from homology"/>
<keyword evidence="5" id="KW-0235">DNA replication</keyword>
<reference evidence="11 12" key="1">
    <citation type="submission" date="2018-05" db="EMBL/GenBank/DDBJ databases">
        <title>Genomic Encyclopedia of Type Strains, Phase IV (KMG-IV): sequencing the most valuable type-strain genomes for metagenomic binning, comparative biology and taxonomic classification.</title>
        <authorList>
            <person name="Goeker M."/>
        </authorList>
    </citation>
    <scope>NUCLEOTIDE SEQUENCE [LARGE SCALE GENOMIC DNA]</scope>
    <source>
        <strain evidence="11 12">DSM 28579</strain>
    </source>
</reference>
<dbReference type="Gene3D" id="1.20.272.10">
    <property type="match status" value="1"/>
</dbReference>
<dbReference type="GO" id="GO:0009360">
    <property type="term" value="C:DNA polymerase III complex"/>
    <property type="evidence" value="ECO:0007669"/>
    <property type="project" value="InterPro"/>
</dbReference>
<evidence type="ECO:0000256" key="4">
    <source>
        <dbReference type="ARBA" id="ARBA00022695"/>
    </source>
</evidence>
<dbReference type="InterPro" id="IPR010372">
    <property type="entry name" value="DNA_pol3_delta_N"/>
</dbReference>
<dbReference type="PANTHER" id="PTHR34388:SF1">
    <property type="entry name" value="DNA POLYMERASE III SUBUNIT DELTA"/>
    <property type="match status" value="1"/>
</dbReference>
<evidence type="ECO:0000313" key="11">
    <source>
        <dbReference type="EMBL" id="PVX50779.1"/>
    </source>
</evidence>
<evidence type="ECO:0000256" key="5">
    <source>
        <dbReference type="ARBA" id="ARBA00022705"/>
    </source>
</evidence>
<gene>
    <name evidence="11" type="ORF">C7377_1095</name>
</gene>
<evidence type="ECO:0000256" key="3">
    <source>
        <dbReference type="ARBA" id="ARBA00022679"/>
    </source>
</evidence>
<name>A0A7L4UR49_BALHA</name>
<keyword evidence="4" id="KW-0548">Nucleotidyltransferase</keyword>
<dbReference type="PANTHER" id="PTHR34388">
    <property type="entry name" value="DNA POLYMERASE III SUBUNIT DELTA"/>
    <property type="match status" value="1"/>
</dbReference>
<evidence type="ECO:0000313" key="12">
    <source>
        <dbReference type="Proteomes" id="UP000251835"/>
    </source>
</evidence>
<comment type="similarity">
    <text evidence="7">Belongs to the DNA polymerase HolA subunit family.</text>
</comment>
<dbReference type="Gene3D" id="3.40.50.300">
    <property type="entry name" value="P-loop containing nucleotide triphosphate hydrolases"/>
    <property type="match status" value="1"/>
</dbReference>
<dbReference type="InterPro" id="IPR005790">
    <property type="entry name" value="DNA_polIII_delta"/>
</dbReference>
<dbReference type="GO" id="GO:0003677">
    <property type="term" value="F:DNA binding"/>
    <property type="evidence" value="ECO:0007669"/>
    <property type="project" value="InterPro"/>
</dbReference>
<dbReference type="RefSeq" id="WP_116496335.1">
    <property type="nucleotide sequence ID" value="NZ_QENZ01000004.1"/>
</dbReference>
<dbReference type="Proteomes" id="UP000251835">
    <property type="component" value="Unassembled WGS sequence"/>
</dbReference>
<dbReference type="SUPFAM" id="SSF48019">
    <property type="entry name" value="post-AAA+ oligomerization domain-like"/>
    <property type="match status" value="1"/>
</dbReference>
<sequence>MTFDQIYNDIKQGNYRPIYFLMGNEGYYIDKISDAIEHGVLSEEEKAFNQTVLYGKDVEIGEVITVAKRYPMMAPYQVLIVKEAQEIRNIEELALYADNPLETTILVICYRGKTIDKRKSLAKKLSKSHILFESKRLYDNKVFPWVVARLKEDGYSINPKAGHLLVEYLGSDLAKVNNELQKLQLVLPKGTEITASHIEENIGISKDFNNFELQNAVGKRDITKAIRIARYFDANPKDNPFVVTVSVLYSFFAKIFLYQHISKGKGESAIAKALGVHPYFLKDYIAASKNFSKKQVADTITLLREYDLKSKGVDNTSTSNGELLQELIFKILFT</sequence>
<evidence type="ECO:0000259" key="9">
    <source>
        <dbReference type="Pfam" id="PF06144"/>
    </source>
</evidence>
<dbReference type="InterPro" id="IPR027417">
    <property type="entry name" value="P-loop_NTPase"/>
</dbReference>
<dbReference type="SUPFAM" id="SSF52540">
    <property type="entry name" value="P-loop containing nucleoside triphosphate hydrolases"/>
    <property type="match status" value="1"/>
</dbReference>